<feature type="domain" description="HTH luxR-type" evidence="2">
    <location>
        <begin position="168"/>
        <end position="233"/>
    </location>
</feature>
<evidence type="ECO:0000313" key="5">
    <source>
        <dbReference type="Proteomes" id="UP000253868"/>
    </source>
</evidence>
<accession>A0A345HYY5</accession>
<dbReference type="AlphaFoldDB" id="A0A345HYY5"/>
<dbReference type="Pfam" id="PF00989">
    <property type="entry name" value="PAS"/>
    <property type="match status" value="1"/>
</dbReference>
<organism evidence="4 5">
    <name type="scientific">Streptomyces paludis</name>
    <dbReference type="NCBI Taxonomy" id="2282738"/>
    <lineage>
        <taxon>Bacteria</taxon>
        <taxon>Bacillati</taxon>
        <taxon>Actinomycetota</taxon>
        <taxon>Actinomycetes</taxon>
        <taxon>Kitasatosporales</taxon>
        <taxon>Streptomycetaceae</taxon>
        <taxon>Streptomyces</taxon>
    </lineage>
</organism>
<feature type="domain" description="PAS" evidence="3">
    <location>
        <begin position="46"/>
        <end position="116"/>
    </location>
</feature>
<dbReference type="InterPro" id="IPR035965">
    <property type="entry name" value="PAS-like_dom_sf"/>
</dbReference>
<feature type="region of interest" description="Disordered" evidence="1">
    <location>
        <begin position="1"/>
        <end position="29"/>
    </location>
</feature>
<evidence type="ECO:0000256" key="1">
    <source>
        <dbReference type="SAM" id="MobiDB-lite"/>
    </source>
</evidence>
<gene>
    <name evidence="4" type="ORF">DVK44_33960</name>
</gene>
<dbReference type="SUPFAM" id="SSF55785">
    <property type="entry name" value="PYP-like sensor domain (PAS domain)"/>
    <property type="match status" value="1"/>
</dbReference>
<dbReference type="SMART" id="SM00421">
    <property type="entry name" value="HTH_LUXR"/>
    <property type="match status" value="1"/>
</dbReference>
<dbReference type="CDD" id="cd00130">
    <property type="entry name" value="PAS"/>
    <property type="match status" value="1"/>
</dbReference>
<dbReference type="PROSITE" id="PS50043">
    <property type="entry name" value="HTH_LUXR_2"/>
    <property type="match status" value="1"/>
</dbReference>
<dbReference type="InterPro" id="IPR000014">
    <property type="entry name" value="PAS"/>
</dbReference>
<dbReference type="GO" id="GO:0006355">
    <property type="term" value="P:regulation of DNA-templated transcription"/>
    <property type="evidence" value="ECO:0007669"/>
    <property type="project" value="InterPro"/>
</dbReference>
<dbReference type="InterPro" id="IPR013767">
    <property type="entry name" value="PAS_fold"/>
</dbReference>
<proteinExistence type="predicted"/>
<feature type="compositionally biased region" description="Basic and acidic residues" evidence="1">
    <location>
        <begin position="17"/>
        <end position="29"/>
    </location>
</feature>
<dbReference type="SMART" id="SM00091">
    <property type="entry name" value="PAS"/>
    <property type="match status" value="1"/>
</dbReference>
<keyword evidence="5" id="KW-1185">Reference proteome</keyword>
<reference evidence="5" key="1">
    <citation type="submission" date="2018-07" db="EMBL/GenBank/DDBJ databases">
        <authorList>
            <person name="Zhao J."/>
        </authorList>
    </citation>
    <scope>NUCLEOTIDE SEQUENCE [LARGE SCALE GENOMIC DNA]</scope>
    <source>
        <strain evidence="5">GSSD-12</strain>
    </source>
</reference>
<name>A0A345HYY5_9ACTN</name>
<protein>
    <submittedName>
        <fullName evidence="4">PAS domain S-box protein</fullName>
    </submittedName>
</protein>
<dbReference type="NCBIfam" id="TIGR00229">
    <property type="entry name" value="sensory_box"/>
    <property type="match status" value="1"/>
</dbReference>
<evidence type="ECO:0000259" key="2">
    <source>
        <dbReference type="PROSITE" id="PS50043"/>
    </source>
</evidence>
<dbReference type="PROSITE" id="PS50112">
    <property type="entry name" value="PAS"/>
    <property type="match status" value="1"/>
</dbReference>
<dbReference type="KEGG" id="spad:DVK44_33960"/>
<dbReference type="OrthoDB" id="46486at2"/>
<dbReference type="Gene3D" id="1.10.10.10">
    <property type="entry name" value="Winged helix-like DNA-binding domain superfamily/Winged helix DNA-binding domain"/>
    <property type="match status" value="1"/>
</dbReference>
<dbReference type="EMBL" id="CP031194">
    <property type="protein sequence ID" value="AXG81909.1"/>
    <property type="molecule type" value="Genomic_DNA"/>
</dbReference>
<dbReference type="SUPFAM" id="SSF46894">
    <property type="entry name" value="C-terminal effector domain of the bipartite response regulators"/>
    <property type="match status" value="1"/>
</dbReference>
<dbReference type="Proteomes" id="UP000253868">
    <property type="component" value="Chromosome"/>
</dbReference>
<sequence>MLTSLAQPSEEPSVRNGMHEKSSYRTEHPHAEPQYIGTHQWTPFRSAAMFDSLFERSGVGMAALNPRGRIRQANDALLALLDQNNSQLHDVEFAELVHPDSRSRLRVGLDQLSRGRTGRFTEYVKVPRSCHGAGGNLTALRVRTDVQCDSSLLVLLQVPPAPAVCQPDGAQSALLGEAEAKILEGLAAGASTVQLASQLYLSCKGVEYHVSAMLRRLGVPNRPALVSRAYAMGILNSGSWPPRVQQAHLR</sequence>
<evidence type="ECO:0000313" key="4">
    <source>
        <dbReference type="EMBL" id="AXG81909.1"/>
    </source>
</evidence>
<dbReference type="InterPro" id="IPR016032">
    <property type="entry name" value="Sig_transdc_resp-reg_C-effctor"/>
</dbReference>
<dbReference type="GO" id="GO:0003677">
    <property type="term" value="F:DNA binding"/>
    <property type="evidence" value="ECO:0007669"/>
    <property type="project" value="InterPro"/>
</dbReference>
<dbReference type="Pfam" id="PF00196">
    <property type="entry name" value="GerE"/>
    <property type="match status" value="1"/>
</dbReference>
<dbReference type="InterPro" id="IPR000792">
    <property type="entry name" value="Tscrpt_reg_LuxR_C"/>
</dbReference>
<dbReference type="Gene3D" id="3.30.450.20">
    <property type="entry name" value="PAS domain"/>
    <property type="match status" value="1"/>
</dbReference>
<dbReference type="InterPro" id="IPR036388">
    <property type="entry name" value="WH-like_DNA-bd_sf"/>
</dbReference>
<evidence type="ECO:0000259" key="3">
    <source>
        <dbReference type="PROSITE" id="PS50112"/>
    </source>
</evidence>